<dbReference type="KEGG" id="pchm:VFPPC_03595"/>
<keyword evidence="2" id="KW-1185">Reference proteome</keyword>
<accession>A0A179G1A4</accession>
<evidence type="ECO:0000313" key="1">
    <source>
        <dbReference type="EMBL" id="OAQ71268.1"/>
    </source>
</evidence>
<reference evidence="1 2" key="1">
    <citation type="journal article" date="2016" name="PLoS Pathog.">
        <title>Biosynthesis of antibiotic leucinostatins in bio-control fungus Purpureocillium lilacinum and their inhibition on phytophthora revealed by genome mining.</title>
        <authorList>
            <person name="Wang G."/>
            <person name="Liu Z."/>
            <person name="Lin R."/>
            <person name="Li E."/>
            <person name="Mao Z."/>
            <person name="Ling J."/>
            <person name="Yang Y."/>
            <person name="Yin W.B."/>
            <person name="Xie B."/>
        </authorList>
    </citation>
    <scope>NUCLEOTIDE SEQUENCE [LARGE SCALE GENOMIC DNA]</scope>
    <source>
        <strain evidence="1">170</strain>
    </source>
</reference>
<proteinExistence type="predicted"/>
<protein>
    <submittedName>
        <fullName evidence="1">Uncharacterized protein</fullName>
    </submittedName>
</protein>
<dbReference type="Proteomes" id="UP000078397">
    <property type="component" value="Unassembled WGS sequence"/>
</dbReference>
<dbReference type="RefSeq" id="XP_018147805.1">
    <property type="nucleotide sequence ID" value="XM_018283082.1"/>
</dbReference>
<sequence length="169" mass="19324">MRAHNDPNSNQVPHTKWPSWNSCRGFYATPVHENDLVNQQFIYDIFYNQCHEPSHCCGDVTSAQNDQLCLNLRLQPAIQCCHSGNGYSYGFTAIWLVPPSMAQRSRFGTVPIVRPVCPVWPRHTKSCGFHHINRANCSTYDKGLFMPRRLAGNNGNNIGDQQSWLLRNY</sequence>
<evidence type="ECO:0000313" key="2">
    <source>
        <dbReference type="Proteomes" id="UP000078397"/>
    </source>
</evidence>
<gene>
    <name evidence="1" type="ORF">VFPPC_03595</name>
</gene>
<dbReference type="EMBL" id="LSBJ02000002">
    <property type="protein sequence ID" value="OAQ71268.1"/>
    <property type="molecule type" value="Genomic_DNA"/>
</dbReference>
<dbReference type="GeneID" id="28847076"/>
<organism evidence="1 2">
    <name type="scientific">Pochonia chlamydosporia 170</name>
    <dbReference type="NCBI Taxonomy" id="1380566"/>
    <lineage>
        <taxon>Eukaryota</taxon>
        <taxon>Fungi</taxon>
        <taxon>Dikarya</taxon>
        <taxon>Ascomycota</taxon>
        <taxon>Pezizomycotina</taxon>
        <taxon>Sordariomycetes</taxon>
        <taxon>Hypocreomycetidae</taxon>
        <taxon>Hypocreales</taxon>
        <taxon>Clavicipitaceae</taxon>
        <taxon>Pochonia</taxon>
    </lineage>
</organism>
<comment type="caution">
    <text evidence="1">The sequence shown here is derived from an EMBL/GenBank/DDBJ whole genome shotgun (WGS) entry which is preliminary data.</text>
</comment>
<dbReference type="AlphaFoldDB" id="A0A179G1A4"/>
<name>A0A179G1A4_METCM</name>